<keyword evidence="8" id="KW-1133">Transmembrane helix</keyword>
<feature type="transmembrane region" description="Helical" evidence="8">
    <location>
        <begin position="304"/>
        <end position="324"/>
    </location>
</feature>
<dbReference type="EC" id="2.7.13.3" evidence="2"/>
<keyword evidence="8" id="KW-0812">Transmembrane</keyword>
<gene>
    <name evidence="12" type="ORF">ENS59_04140</name>
</gene>
<evidence type="ECO:0000256" key="4">
    <source>
        <dbReference type="ARBA" id="ARBA00022679"/>
    </source>
</evidence>
<keyword evidence="4" id="KW-0808">Transferase</keyword>
<feature type="transmembrane region" description="Helical" evidence="8">
    <location>
        <begin position="12"/>
        <end position="34"/>
    </location>
</feature>
<organism evidence="12">
    <name type="scientific">Gracilinema caldarium</name>
    <dbReference type="NCBI Taxonomy" id="215591"/>
    <lineage>
        <taxon>Bacteria</taxon>
        <taxon>Pseudomonadati</taxon>
        <taxon>Spirochaetota</taxon>
        <taxon>Spirochaetia</taxon>
        <taxon>Spirochaetales</taxon>
        <taxon>Breznakiellaceae</taxon>
        <taxon>Gracilinema</taxon>
    </lineage>
</organism>
<evidence type="ECO:0000256" key="2">
    <source>
        <dbReference type="ARBA" id="ARBA00012438"/>
    </source>
</evidence>
<keyword evidence="5" id="KW-0547">Nucleotide-binding</keyword>
<feature type="domain" description="Histidine kinase/HSP90-like ATPase" evidence="9">
    <location>
        <begin position="490"/>
        <end position="584"/>
    </location>
</feature>
<dbReference type="Gene3D" id="3.30.450.20">
    <property type="entry name" value="PAS domain"/>
    <property type="match status" value="2"/>
</dbReference>
<evidence type="ECO:0000259" key="11">
    <source>
        <dbReference type="Pfam" id="PF08269"/>
    </source>
</evidence>
<name>A0A7C3E074_9SPIR</name>
<dbReference type="Pfam" id="PF02518">
    <property type="entry name" value="HATPase_c"/>
    <property type="match status" value="1"/>
</dbReference>
<feature type="domain" description="Double Cache" evidence="11">
    <location>
        <begin position="183"/>
        <end position="293"/>
    </location>
</feature>
<evidence type="ECO:0000313" key="12">
    <source>
        <dbReference type="EMBL" id="HFH28688.1"/>
    </source>
</evidence>
<dbReference type="PANTHER" id="PTHR41523:SF8">
    <property type="entry name" value="ETHYLENE RESPONSE SENSOR PROTEIN"/>
    <property type="match status" value="1"/>
</dbReference>
<evidence type="ECO:0000256" key="8">
    <source>
        <dbReference type="SAM" id="Phobius"/>
    </source>
</evidence>
<dbReference type="PANTHER" id="PTHR41523">
    <property type="entry name" value="TWO-COMPONENT SYSTEM SENSOR PROTEIN"/>
    <property type="match status" value="1"/>
</dbReference>
<evidence type="ECO:0000259" key="10">
    <source>
        <dbReference type="Pfam" id="PF07568"/>
    </source>
</evidence>
<comment type="catalytic activity">
    <reaction evidence="1">
        <text>ATP + protein L-histidine = ADP + protein N-phospho-L-histidine.</text>
        <dbReference type="EC" id="2.7.13.3"/>
    </reaction>
</comment>
<dbReference type="InterPro" id="IPR036890">
    <property type="entry name" value="HATPase_C_sf"/>
</dbReference>
<keyword evidence="8" id="KW-0472">Membrane</keyword>
<evidence type="ECO:0000256" key="6">
    <source>
        <dbReference type="ARBA" id="ARBA00022777"/>
    </source>
</evidence>
<feature type="domain" description="Signal transduction histidine kinase subgroup 2 dimerisation and phosphoacceptor" evidence="10">
    <location>
        <begin position="393"/>
        <end position="467"/>
    </location>
</feature>
<keyword evidence="7" id="KW-0067">ATP-binding</keyword>
<keyword evidence="3" id="KW-0597">Phosphoprotein</keyword>
<dbReference type="SUPFAM" id="SSF55874">
    <property type="entry name" value="ATPase domain of HSP90 chaperone/DNA topoisomerase II/histidine kinase"/>
    <property type="match status" value="1"/>
</dbReference>
<dbReference type="EMBL" id="DSVL01000127">
    <property type="protein sequence ID" value="HFH28688.1"/>
    <property type="molecule type" value="Genomic_DNA"/>
</dbReference>
<dbReference type="Gene3D" id="3.30.565.10">
    <property type="entry name" value="Histidine kinase-like ATPase, C-terminal domain"/>
    <property type="match status" value="1"/>
</dbReference>
<dbReference type="GO" id="GO:0004673">
    <property type="term" value="F:protein histidine kinase activity"/>
    <property type="evidence" value="ECO:0007669"/>
    <property type="project" value="UniProtKB-EC"/>
</dbReference>
<dbReference type="Pfam" id="PF08269">
    <property type="entry name" value="dCache_2"/>
    <property type="match status" value="1"/>
</dbReference>
<reference evidence="12" key="1">
    <citation type="journal article" date="2020" name="mSystems">
        <title>Genome- and Community-Level Interaction Insights into Carbon Utilization and Element Cycling Functions of Hydrothermarchaeota in Hydrothermal Sediment.</title>
        <authorList>
            <person name="Zhou Z."/>
            <person name="Liu Y."/>
            <person name="Xu W."/>
            <person name="Pan J."/>
            <person name="Luo Z.H."/>
            <person name="Li M."/>
        </authorList>
    </citation>
    <scope>NUCLEOTIDE SEQUENCE [LARGE SCALE GENOMIC DNA]</scope>
    <source>
        <strain evidence="12">SpSt-503</strain>
    </source>
</reference>
<dbReference type="InterPro" id="IPR011495">
    <property type="entry name" value="Sig_transdc_His_kin_sub2_dim/P"/>
</dbReference>
<comment type="caution">
    <text evidence="12">The sequence shown here is derived from an EMBL/GenBank/DDBJ whole genome shotgun (WGS) entry which is preliminary data.</text>
</comment>
<dbReference type="InterPro" id="IPR003594">
    <property type="entry name" value="HATPase_dom"/>
</dbReference>
<evidence type="ECO:0000259" key="9">
    <source>
        <dbReference type="Pfam" id="PF02518"/>
    </source>
</evidence>
<dbReference type="Pfam" id="PF07568">
    <property type="entry name" value="HisKA_2"/>
    <property type="match status" value="1"/>
</dbReference>
<evidence type="ECO:0000256" key="7">
    <source>
        <dbReference type="ARBA" id="ARBA00022840"/>
    </source>
</evidence>
<evidence type="ECO:0000256" key="3">
    <source>
        <dbReference type="ARBA" id="ARBA00022553"/>
    </source>
</evidence>
<keyword evidence="6" id="KW-0418">Kinase</keyword>
<dbReference type="AlphaFoldDB" id="A0A7C3E074"/>
<proteinExistence type="predicted"/>
<sequence>MSKVVTRKMGIFTIILVMMFLSIFIPLSLTLVLWRVVYWGPTTRALGLSQIETALNGATQLLTMYSPLTDGIPDRVGLAQLKRLLNGPIVTFRFGPFSAEELQVFLRDFLETNTIYVSGTVIKDDSGREIGRGKPETGWVLTASHWVGKGAYKWDSFSETERRRYANAEKFMQVSRDISKAVVRLGNTGYIWAISAVTQPGMQCFELFHPQLEGIDITHVTNNRQVPVGYEIATLRGKLLTPEAEKFTSMSDIVRYDYSWKNPEDPKERSKVVLLRYIRSHNLVLAAGLYEDEYFKPAQAAEQLFMLIILSMAAIVFISMFIVVQKISKSLSTLTSYAELTAKADGTVHRLEPTGFRELDRLAESLSRMEEEILKREAHLIHELQEKDVLIQEVHHRVKNNLSVLISMISLQLQQMQTEEAAEALSQLQGRVTSMALVYQQLFGANQYTHLPFDEYIRGMLAYYQSAYNGGLLERKEILDPCEIELERAVPLGLIVNELISNAYTHGIPLHSPAFLWTSLTRDDQNKIVFFVQDNGPGCKQDMQEKTGMLLVRALCSQLHAELLIESPLDDEGGCRVTVRIPYTTT</sequence>
<evidence type="ECO:0000256" key="1">
    <source>
        <dbReference type="ARBA" id="ARBA00000085"/>
    </source>
</evidence>
<dbReference type="InterPro" id="IPR004010">
    <property type="entry name" value="Double_Cache_2"/>
</dbReference>
<evidence type="ECO:0000256" key="5">
    <source>
        <dbReference type="ARBA" id="ARBA00022741"/>
    </source>
</evidence>
<dbReference type="GO" id="GO:0005524">
    <property type="term" value="F:ATP binding"/>
    <property type="evidence" value="ECO:0007669"/>
    <property type="project" value="UniProtKB-KW"/>
</dbReference>
<accession>A0A7C3E074</accession>
<protein>
    <recommendedName>
        <fullName evidence="2">histidine kinase</fullName>
        <ecNumber evidence="2">2.7.13.3</ecNumber>
    </recommendedName>
</protein>